<dbReference type="KEGG" id="smus:C7J88_09545"/>
<sequence>MPMTEQEAFQLISLVSDTYNIEFHESKYKAWVSILTKDGDYKSSEKKLRNYIKQSKYKPTLADVLATKPKAFEIKEKPVEETHQYKLEHDPAYKKEYEAVRDKARTFIKELRHND</sequence>
<dbReference type="OrthoDB" id="2413164at2"/>
<reference evidence="1" key="4">
    <citation type="submission" date="2024-05" db="EMBL/GenBank/DDBJ databases">
        <authorList>
            <person name="Sun Q."/>
            <person name="Sedlacek I."/>
        </authorList>
    </citation>
    <scope>NUCLEOTIDE SEQUENCE</scope>
    <source>
        <strain evidence="1">CCM 4175</strain>
    </source>
</reference>
<dbReference type="Gene3D" id="1.10.8.200">
    <property type="entry name" value="Replisome organizer (g39p helicase loader/inhibitor protein)"/>
    <property type="match status" value="1"/>
</dbReference>
<dbReference type="Proteomes" id="UP000243706">
    <property type="component" value="Chromosome 1"/>
</dbReference>
<reference evidence="1" key="1">
    <citation type="journal article" date="2014" name="Int. J. Syst. Evol. Microbiol.">
        <title>Complete genome of a new Firmicutes species belonging to the dominant human colonic microbiota ('Ruminococcus bicirculans') reveals two chromosomes and a selective capacity to utilize plant glucans.</title>
        <authorList>
            <consortium name="NISC Comparative Sequencing Program"/>
            <person name="Wegmann U."/>
            <person name="Louis P."/>
            <person name="Goesmann A."/>
            <person name="Henrissat B."/>
            <person name="Duncan S.H."/>
            <person name="Flint H.J."/>
        </authorList>
    </citation>
    <scope>NUCLEOTIDE SEQUENCE</scope>
    <source>
        <strain evidence="1">CCM 4175</strain>
    </source>
</reference>
<keyword evidence="4" id="KW-1185">Reference proteome</keyword>
<evidence type="ECO:0000313" key="2">
    <source>
        <dbReference type="EMBL" id="SNW00596.1"/>
    </source>
</evidence>
<proteinExistence type="predicted"/>
<dbReference type="EMBL" id="BMCB01000010">
    <property type="protein sequence ID" value="GGA93428.1"/>
    <property type="molecule type" value="Genomic_DNA"/>
</dbReference>
<organism evidence="2 3">
    <name type="scientific">Staphylococcus muscae</name>
    <dbReference type="NCBI Taxonomy" id="1294"/>
    <lineage>
        <taxon>Bacteria</taxon>
        <taxon>Bacillati</taxon>
        <taxon>Bacillota</taxon>
        <taxon>Bacilli</taxon>
        <taxon>Bacillales</taxon>
        <taxon>Staphylococcaceae</taxon>
        <taxon>Staphylococcus</taxon>
    </lineage>
</organism>
<evidence type="ECO:0000313" key="3">
    <source>
        <dbReference type="Proteomes" id="UP000243706"/>
    </source>
</evidence>
<evidence type="ECO:0000313" key="1">
    <source>
        <dbReference type="EMBL" id="GGA93428.1"/>
    </source>
</evidence>
<name>A0A240C0B9_9STAP</name>
<reference evidence="2 3" key="2">
    <citation type="submission" date="2017-06" db="EMBL/GenBank/DDBJ databases">
        <authorList>
            <consortium name="Pathogen Informatics"/>
        </authorList>
    </citation>
    <scope>NUCLEOTIDE SEQUENCE [LARGE SCALE GENOMIC DNA]</scope>
    <source>
        <strain evidence="2 3">NCTC13833</strain>
    </source>
</reference>
<dbReference type="EMBL" id="LT906464">
    <property type="protein sequence ID" value="SNW00596.1"/>
    <property type="molecule type" value="Genomic_DNA"/>
</dbReference>
<evidence type="ECO:0000313" key="4">
    <source>
        <dbReference type="Proteomes" id="UP000652995"/>
    </source>
</evidence>
<accession>A0A240C0B9</accession>
<dbReference type="Proteomes" id="UP000652995">
    <property type="component" value="Unassembled WGS sequence"/>
</dbReference>
<reference evidence="4" key="3">
    <citation type="journal article" date="2019" name="Int. J. Syst. Evol. Microbiol.">
        <title>The Global Catalogue of Microorganisms (GCM) 10K type strain sequencing project: providing services to taxonomists for standard genome sequencing and annotation.</title>
        <authorList>
            <consortium name="The Broad Institute Genomics Platform"/>
            <consortium name="The Broad Institute Genome Sequencing Center for Infectious Disease"/>
            <person name="Wu L."/>
            <person name="Ma J."/>
        </authorList>
    </citation>
    <scope>NUCLEOTIDE SEQUENCE [LARGE SCALE GENOMIC DNA]</scope>
    <source>
        <strain evidence="4">CCM 4175</strain>
    </source>
</reference>
<protein>
    <submittedName>
        <fullName evidence="2">Phage protein</fullName>
    </submittedName>
</protein>
<dbReference type="RefSeq" id="WP_095115717.1">
    <property type="nucleotide sequence ID" value="NZ_BMCB01000010.1"/>
</dbReference>
<dbReference type="AlphaFoldDB" id="A0A240C0B9"/>
<gene>
    <name evidence="1" type="ORF">GCM10007183_17060</name>
    <name evidence="2" type="ORF">SAMEA4412661_00489</name>
</gene>